<sequence>MSWEDIYAQFQQLQDENAELRRENTKLQRELAMANDLYEHLQNEQAYR</sequence>
<evidence type="ECO:0000313" key="3">
    <source>
        <dbReference type="Proteomes" id="UP000019772"/>
    </source>
</evidence>
<gene>
    <name evidence="2" type="ORF">PSAB_05925</name>
</gene>
<proteinExistence type="predicted"/>
<dbReference type="AlphaFoldDB" id="X4Z8T0"/>
<dbReference type="EMBL" id="CP004078">
    <property type="protein sequence ID" value="AHV96121.1"/>
    <property type="molecule type" value="Genomic_DNA"/>
</dbReference>
<dbReference type="KEGG" id="psab:PSAB_05925"/>
<keyword evidence="3" id="KW-1185">Reference proteome</keyword>
<name>X4Z8T0_9BACL</name>
<dbReference type="STRING" id="1268072.PSAB_05925"/>
<dbReference type="Proteomes" id="UP000019772">
    <property type="component" value="Chromosome"/>
</dbReference>
<evidence type="ECO:0000313" key="2">
    <source>
        <dbReference type="EMBL" id="AHV96121.1"/>
    </source>
</evidence>
<dbReference type="RefSeq" id="WP_158442563.1">
    <property type="nucleotide sequence ID" value="NZ_CP004078.1"/>
</dbReference>
<protein>
    <submittedName>
        <fullName evidence="2">Uncharacterized protein</fullName>
    </submittedName>
</protein>
<accession>X4Z8T0</accession>
<keyword evidence="1" id="KW-0175">Coiled coil</keyword>
<dbReference type="HOGENOM" id="CLU_3155763_0_0_9"/>
<organism evidence="2 3">
    <name type="scientific">Paenibacillus sabinae T27</name>
    <dbReference type="NCBI Taxonomy" id="1268072"/>
    <lineage>
        <taxon>Bacteria</taxon>
        <taxon>Bacillati</taxon>
        <taxon>Bacillota</taxon>
        <taxon>Bacilli</taxon>
        <taxon>Bacillales</taxon>
        <taxon>Paenibacillaceae</taxon>
        <taxon>Paenibacillus</taxon>
    </lineage>
</organism>
<evidence type="ECO:0000256" key="1">
    <source>
        <dbReference type="SAM" id="Coils"/>
    </source>
</evidence>
<dbReference type="PATRIC" id="fig|1268072.3.peg.1227"/>
<reference evidence="2 3" key="1">
    <citation type="journal article" date="2014" name="PLoS Genet.">
        <title>Comparative Genomic Analysis of N2-Fixing and Non-N2-Fixing Paenibacillus spp.: Organization, Evolution and Expression of the Nitrogen Fixation Genes.</title>
        <authorList>
            <person name="Xie J.B."/>
            <person name="Du Z."/>
            <person name="Bai L."/>
            <person name="Tian C."/>
            <person name="Zhang Y."/>
            <person name="Xie J.Y."/>
            <person name="Wang T."/>
            <person name="Liu X."/>
            <person name="Chen X."/>
            <person name="Cheng Q."/>
            <person name="Chen S."/>
            <person name="Li J."/>
        </authorList>
    </citation>
    <scope>NUCLEOTIDE SEQUENCE [LARGE SCALE GENOMIC DNA]</scope>
    <source>
        <strain evidence="2 3">T27</strain>
    </source>
</reference>
<feature type="coiled-coil region" evidence="1">
    <location>
        <begin position="3"/>
        <end position="44"/>
    </location>
</feature>